<protein>
    <recommendedName>
        <fullName evidence="2">DUF6534 domain-containing protein</fullName>
    </recommendedName>
</protein>
<dbReference type="AlphaFoldDB" id="A0AAD7I9Q7"/>
<feature type="transmembrane region" description="Helical" evidence="1">
    <location>
        <begin position="221"/>
        <end position="243"/>
    </location>
</feature>
<feature type="domain" description="DUF6534" evidence="2">
    <location>
        <begin position="160"/>
        <end position="244"/>
    </location>
</feature>
<reference evidence="3" key="1">
    <citation type="submission" date="2023-03" db="EMBL/GenBank/DDBJ databases">
        <title>Massive genome expansion in bonnet fungi (Mycena s.s.) driven by repeated elements and novel gene families across ecological guilds.</title>
        <authorList>
            <consortium name="Lawrence Berkeley National Laboratory"/>
            <person name="Harder C.B."/>
            <person name="Miyauchi S."/>
            <person name="Viragh M."/>
            <person name="Kuo A."/>
            <person name="Thoen E."/>
            <person name="Andreopoulos B."/>
            <person name="Lu D."/>
            <person name="Skrede I."/>
            <person name="Drula E."/>
            <person name="Henrissat B."/>
            <person name="Morin E."/>
            <person name="Kohler A."/>
            <person name="Barry K."/>
            <person name="LaButti K."/>
            <person name="Morin E."/>
            <person name="Salamov A."/>
            <person name="Lipzen A."/>
            <person name="Mereny Z."/>
            <person name="Hegedus B."/>
            <person name="Baldrian P."/>
            <person name="Stursova M."/>
            <person name="Weitz H."/>
            <person name="Taylor A."/>
            <person name="Grigoriev I.V."/>
            <person name="Nagy L.G."/>
            <person name="Martin F."/>
            <person name="Kauserud H."/>
        </authorList>
    </citation>
    <scope>NUCLEOTIDE SEQUENCE</scope>
    <source>
        <strain evidence="3">CBHHK188m</strain>
    </source>
</reference>
<feature type="transmembrane region" description="Helical" evidence="1">
    <location>
        <begin position="46"/>
        <end position="63"/>
    </location>
</feature>
<dbReference type="Proteomes" id="UP001215280">
    <property type="component" value="Unassembled WGS sequence"/>
</dbReference>
<name>A0AAD7I9Q7_9AGAR</name>
<feature type="transmembrane region" description="Helical" evidence="1">
    <location>
        <begin position="12"/>
        <end position="34"/>
    </location>
</feature>
<sequence length="320" mass="34675">MGLFDAAFGTSLIGTWAASLLYGFALSQAFHYFYTFPSDSRTRKGLVASSLILSFVGLIGAYADVYVPTVTLWGDLAAIGRETWGVPVYTIFNTMIGTVVNSYLITRFYHLSKNIVMTIILCAVALSALVLAFVATLLYPGLANIKKAQTWGLIWAIICAVSDASIAASLVWELRALKTSFKHTNHLIHRVMISLIQNGCVTSLVAIAGLISAILRVDSNIATLFFILLGPLYVLTLLSNFNLRVLNSTSGSRTWSSSRNNNNSNVLNAPAIQVTIDRSVAVMELANREQQVGGSETQKQNSNAESFDADQIKVSGFVST</sequence>
<evidence type="ECO:0000256" key="1">
    <source>
        <dbReference type="SAM" id="Phobius"/>
    </source>
</evidence>
<keyword evidence="1" id="KW-0472">Membrane</keyword>
<dbReference type="Pfam" id="PF20152">
    <property type="entry name" value="DUF6534"/>
    <property type="match status" value="1"/>
</dbReference>
<keyword evidence="1" id="KW-1133">Transmembrane helix</keyword>
<dbReference type="PANTHER" id="PTHR40465:SF1">
    <property type="entry name" value="DUF6534 DOMAIN-CONTAINING PROTEIN"/>
    <property type="match status" value="1"/>
</dbReference>
<dbReference type="EMBL" id="JARJLG010000140">
    <property type="protein sequence ID" value="KAJ7737911.1"/>
    <property type="molecule type" value="Genomic_DNA"/>
</dbReference>
<keyword evidence="1" id="KW-0812">Transmembrane</keyword>
<feature type="transmembrane region" description="Helical" evidence="1">
    <location>
        <begin position="83"/>
        <end position="104"/>
    </location>
</feature>
<evidence type="ECO:0000313" key="3">
    <source>
        <dbReference type="EMBL" id="KAJ7737911.1"/>
    </source>
</evidence>
<feature type="transmembrane region" description="Helical" evidence="1">
    <location>
        <begin position="151"/>
        <end position="174"/>
    </location>
</feature>
<dbReference type="InterPro" id="IPR045339">
    <property type="entry name" value="DUF6534"/>
</dbReference>
<organism evidence="3 4">
    <name type="scientific">Mycena maculata</name>
    <dbReference type="NCBI Taxonomy" id="230809"/>
    <lineage>
        <taxon>Eukaryota</taxon>
        <taxon>Fungi</taxon>
        <taxon>Dikarya</taxon>
        <taxon>Basidiomycota</taxon>
        <taxon>Agaricomycotina</taxon>
        <taxon>Agaricomycetes</taxon>
        <taxon>Agaricomycetidae</taxon>
        <taxon>Agaricales</taxon>
        <taxon>Marasmiineae</taxon>
        <taxon>Mycenaceae</taxon>
        <taxon>Mycena</taxon>
    </lineage>
</organism>
<accession>A0AAD7I9Q7</accession>
<evidence type="ECO:0000259" key="2">
    <source>
        <dbReference type="Pfam" id="PF20152"/>
    </source>
</evidence>
<proteinExistence type="predicted"/>
<gene>
    <name evidence="3" type="ORF">DFH07DRAFT_91882</name>
</gene>
<feature type="transmembrane region" description="Helical" evidence="1">
    <location>
        <begin position="116"/>
        <end position="139"/>
    </location>
</feature>
<feature type="transmembrane region" description="Helical" evidence="1">
    <location>
        <begin position="195"/>
        <end position="215"/>
    </location>
</feature>
<keyword evidence="4" id="KW-1185">Reference proteome</keyword>
<evidence type="ECO:0000313" key="4">
    <source>
        <dbReference type="Proteomes" id="UP001215280"/>
    </source>
</evidence>
<dbReference type="PANTHER" id="PTHR40465">
    <property type="entry name" value="CHROMOSOME 1, WHOLE GENOME SHOTGUN SEQUENCE"/>
    <property type="match status" value="1"/>
</dbReference>
<comment type="caution">
    <text evidence="3">The sequence shown here is derived from an EMBL/GenBank/DDBJ whole genome shotgun (WGS) entry which is preliminary data.</text>
</comment>